<sequence length="62" mass="7463">MHTQHSIKTDSTGNVDTQYYIDRAYQMRREYNAELFASTKRFVKSLFRMELPKLHIGRHAHH</sequence>
<dbReference type="GeneID" id="89456165"/>
<dbReference type="AlphaFoldDB" id="A0AAW7XIW3"/>
<protein>
    <submittedName>
        <fullName evidence="1">Uncharacterized protein</fullName>
    </submittedName>
</protein>
<gene>
    <name evidence="1" type="ORF">Q4490_11110</name>
    <name evidence="2" type="ORF">Q8W30_13950</name>
</gene>
<evidence type="ECO:0000313" key="1">
    <source>
        <dbReference type="EMBL" id="MDO6454112.1"/>
    </source>
</evidence>
<dbReference type="InterPro" id="IPR058227">
    <property type="entry name" value="RSP_7527-like"/>
</dbReference>
<evidence type="ECO:0000313" key="4">
    <source>
        <dbReference type="Proteomes" id="UP001177341"/>
    </source>
</evidence>
<accession>A0AAW7XIW3</accession>
<dbReference type="RefSeq" id="WP_075172099.1">
    <property type="nucleotide sequence ID" value="NZ_CAXHZV010000019.1"/>
</dbReference>
<comment type="caution">
    <text evidence="1">The sequence shown here is derived from an EMBL/GenBank/DDBJ whole genome shotgun (WGS) entry which is preliminary data.</text>
</comment>
<organism evidence="1 3">
    <name type="scientific">Neptunomonas phycophila</name>
    <dbReference type="NCBI Taxonomy" id="1572645"/>
    <lineage>
        <taxon>Bacteria</taxon>
        <taxon>Pseudomonadati</taxon>
        <taxon>Pseudomonadota</taxon>
        <taxon>Gammaproteobacteria</taxon>
        <taxon>Oceanospirillales</taxon>
        <taxon>Oceanospirillaceae</taxon>
        <taxon>Neptunomonas</taxon>
    </lineage>
</organism>
<dbReference type="EMBL" id="JAUOPG010000006">
    <property type="protein sequence ID" value="MDO6454112.1"/>
    <property type="molecule type" value="Genomic_DNA"/>
</dbReference>
<dbReference type="Proteomes" id="UP001169862">
    <property type="component" value="Unassembled WGS sequence"/>
</dbReference>
<dbReference type="EMBL" id="JAUYVO010000010">
    <property type="protein sequence ID" value="MDP2523676.1"/>
    <property type="molecule type" value="Genomic_DNA"/>
</dbReference>
<evidence type="ECO:0000313" key="2">
    <source>
        <dbReference type="EMBL" id="MDP2523676.1"/>
    </source>
</evidence>
<reference evidence="1" key="1">
    <citation type="submission" date="2023-07" db="EMBL/GenBank/DDBJ databases">
        <title>Genome content predicts the carbon catabolic preferences of heterotrophic bacteria.</title>
        <authorList>
            <person name="Gralka M."/>
        </authorList>
    </citation>
    <scope>NUCLEOTIDE SEQUENCE</scope>
    <source>
        <strain evidence="2">5G01</strain>
        <strain evidence="1">I2M16</strain>
    </source>
</reference>
<name>A0AAW7XIW3_9GAMM</name>
<proteinExistence type="predicted"/>
<dbReference type="Proteomes" id="UP001177341">
    <property type="component" value="Unassembled WGS sequence"/>
</dbReference>
<evidence type="ECO:0000313" key="3">
    <source>
        <dbReference type="Proteomes" id="UP001169862"/>
    </source>
</evidence>
<dbReference type="NCBIfam" id="NF046098">
    <property type="entry name" value="RSP_7527_fam"/>
    <property type="match status" value="1"/>
</dbReference>
<keyword evidence="4" id="KW-1185">Reference proteome</keyword>